<organism evidence="5 6">
    <name type="scientific">Brevundimonas denitrificans</name>
    <dbReference type="NCBI Taxonomy" id="1443434"/>
    <lineage>
        <taxon>Bacteria</taxon>
        <taxon>Pseudomonadati</taxon>
        <taxon>Pseudomonadota</taxon>
        <taxon>Alphaproteobacteria</taxon>
        <taxon>Caulobacterales</taxon>
        <taxon>Caulobacteraceae</taxon>
        <taxon>Brevundimonas</taxon>
    </lineage>
</organism>
<evidence type="ECO:0000313" key="6">
    <source>
        <dbReference type="Proteomes" id="UP001156921"/>
    </source>
</evidence>
<feature type="transmembrane region" description="Helical" evidence="2">
    <location>
        <begin position="268"/>
        <end position="301"/>
    </location>
</feature>
<comment type="caution">
    <text evidence="5">The sequence shown here is derived from an EMBL/GenBank/DDBJ whole genome shotgun (WGS) entry which is preliminary data.</text>
</comment>
<feature type="region of interest" description="Disordered" evidence="1">
    <location>
        <begin position="52"/>
        <end position="74"/>
    </location>
</feature>
<dbReference type="Proteomes" id="UP001156921">
    <property type="component" value="Unassembled WGS sequence"/>
</dbReference>
<gene>
    <name evidence="5" type="ORF">GCM10007859_26990</name>
</gene>
<reference evidence="6" key="1">
    <citation type="journal article" date="2019" name="Int. J. Syst. Evol. Microbiol.">
        <title>The Global Catalogue of Microorganisms (GCM) 10K type strain sequencing project: providing services to taxonomists for standard genome sequencing and annotation.</title>
        <authorList>
            <consortium name="The Broad Institute Genomics Platform"/>
            <consortium name="The Broad Institute Genome Sequencing Center for Infectious Disease"/>
            <person name="Wu L."/>
            <person name="Ma J."/>
        </authorList>
    </citation>
    <scope>NUCLEOTIDE SEQUENCE [LARGE SCALE GENOMIC DNA]</scope>
    <source>
        <strain evidence="6">NBRC 110107</strain>
    </source>
</reference>
<keyword evidence="2" id="KW-1133">Transmembrane helix</keyword>
<feature type="domain" description="DUF4349" evidence="4">
    <location>
        <begin position="87"/>
        <end position="299"/>
    </location>
</feature>
<accession>A0ABQ6BKV3</accession>
<dbReference type="EMBL" id="BSOY01000090">
    <property type="protein sequence ID" value="GLS02670.1"/>
    <property type="molecule type" value="Genomic_DNA"/>
</dbReference>
<dbReference type="Pfam" id="PF14257">
    <property type="entry name" value="DUF4349"/>
    <property type="match status" value="1"/>
</dbReference>
<evidence type="ECO:0000256" key="1">
    <source>
        <dbReference type="SAM" id="MobiDB-lite"/>
    </source>
</evidence>
<sequence>MRARLITVGGLALTALAAGCGPAGRDAATYSDDSVNMELAAPSEAAADAAAAPPSAVMPAGPGAAATGHSNASPPAAAVQAPSIAYVYRYGLELPVDRAPALMSRHEQACVAAGPAVCQVIGSESSRYGRDQLTAQLEIRATPAFLTTFRARLAGDAEAAGGRVAMAATESEDLTRALVDTEARLRALTTLRDRLQQLLATRSGPLEQLLATERELARVQGELDASRSTLEVMRTRVATSRLIITYTAQGQLAPDSAFRPVTDALDNALTVFMSVIGALILFLAGALPLLIVVVPLVWLGLRWRRRIRAERLAAKRARESEPGGSGA</sequence>
<name>A0ABQ6BKV3_9CAUL</name>
<evidence type="ECO:0000313" key="5">
    <source>
        <dbReference type="EMBL" id="GLS02670.1"/>
    </source>
</evidence>
<dbReference type="InterPro" id="IPR025645">
    <property type="entry name" value="DUF4349"/>
</dbReference>
<feature type="chain" id="PRO_5046537473" description="DUF4349 domain-containing protein" evidence="3">
    <location>
        <begin position="18"/>
        <end position="327"/>
    </location>
</feature>
<dbReference type="PROSITE" id="PS51257">
    <property type="entry name" value="PROKAR_LIPOPROTEIN"/>
    <property type="match status" value="1"/>
</dbReference>
<keyword evidence="6" id="KW-1185">Reference proteome</keyword>
<dbReference type="RefSeq" id="WP_284223549.1">
    <property type="nucleotide sequence ID" value="NZ_BSOY01000090.1"/>
</dbReference>
<evidence type="ECO:0000259" key="4">
    <source>
        <dbReference type="Pfam" id="PF14257"/>
    </source>
</evidence>
<proteinExistence type="predicted"/>
<evidence type="ECO:0000256" key="3">
    <source>
        <dbReference type="SAM" id="SignalP"/>
    </source>
</evidence>
<keyword evidence="2" id="KW-0812">Transmembrane</keyword>
<evidence type="ECO:0000256" key="2">
    <source>
        <dbReference type="SAM" id="Phobius"/>
    </source>
</evidence>
<feature type="signal peptide" evidence="3">
    <location>
        <begin position="1"/>
        <end position="17"/>
    </location>
</feature>
<protein>
    <recommendedName>
        <fullName evidence="4">DUF4349 domain-containing protein</fullName>
    </recommendedName>
</protein>
<keyword evidence="3" id="KW-0732">Signal</keyword>
<keyword evidence="2" id="KW-0472">Membrane</keyword>